<evidence type="ECO:0000256" key="1">
    <source>
        <dbReference type="ARBA" id="ARBA00023242"/>
    </source>
</evidence>
<gene>
    <name evidence="4" type="primary">106071843</name>
    <name evidence="2" type="synonym">MED15</name>
</gene>
<dbReference type="EnsemblMetazoa" id="BGLB033600-RA">
    <property type="protein sequence ID" value="BGLB033600-PA"/>
    <property type="gene ID" value="BGLB033600"/>
</dbReference>
<dbReference type="VEuPathDB" id="VectorBase:BGLAX_041979"/>
<organism evidence="4 5">
    <name type="scientific">Biomphalaria glabrata</name>
    <name type="common">Bloodfluke planorb</name>
    <name type="synonym">Freshwater snail</name>
    <dbReference type="NCBI Taxonomy" id="6526"/>
    <lineage>
        <taxon>Eukaryota</taxon>
        <taxon>Metazoa</taxon>
        <taxon>Spiralia</taxon>
        <taxon>Lophotrochozoa</taxon>
        <taxon>Mollusca</taxon>
        <taxon>Gastropoda</taxon>
        <taxon>Heterobranchia</taxon>
        <taxon>Euthyneura</taxon>
        <taxon>Panpulmonata</taxon>
        <taxon>Hygrophila</taxon>
        <taxon>Lymnaeoidea</taxon>
        <taxon>Planorbidae</taxon>
        <taxon>Biomphalaria</taxon>
    </lineage>
</organism>
<comment type="subcellular location">
    <subcellularLocation>
        <location evidence="2">Nucleus</location>
    </subcellularLocation>
</comment>
<dbReference type="GO" id="GO:0003712">
    <property type="term" value="F:transcription coregulator activity"/>
    <property type="evidence" value="ECO:0007669"/>
    <property type="project" value="InterPro"/>
</dbReference>
<dbReference type="RefSeq" id="XP_013087481.2">
    <property type="nucleotide sequence ID" value="XM_013232027.2"/>
</dbReference>
<evidence type="ECO:0000259" key="3">
    <source>
        <dbReference type="Pfam" id="PF09606"/>
    </source>
</evidence>
<dbReference type="KEGG" id="bgt:106071843"/>
<reference evidence="4" key="1">
    <citation type="submission" date="2020-05" db="UniProtKB">
        <authorList>
            <consortium name="EnsemblMetazoa"/>
        </authorList>
    </citation>
    <scope>IDENTIFICATION</scope>
    <source>
        <strain evidence="4">BB02</strain>
    </source>
</reference>
<dbReference type="RefSeq" id="XP_013087482.2">
    <property type="nucleotide sequence ID" value="XM_013232028.2"/>
</dbReference>
<evidence type="ECO:0000313" key="4">
    <source>
        <dbReference type="EnsemblMetazoa" id="BGLB033600-PC"/>
    </source>
</evidence>
<dbReference type="OrthoDB" id="10055322at2759"/>
<protein>
    <recommendedName>
        <fullName evidence="2">Mediator of RNA polymerase II transcription subunit 15</fullName>
    </recommendedName>
    <alternativeName>
        <fullName evidence="2">Mediator complex subunit 15</fullName>
    </alternativeName>
</protein>
<evidence type="ECO:0000256" key="2">
    <source>
        <dbReference type="RuleBase" id="RU364148"/>
    </source>
</evidence>
<dbReference type="GO" id="GO:0006355">
    <property type="term" value="P:regulation of DNA-templated transcription"/>
    <property type="evidence" value="ECO:0007669"/>
    <property type="project" value="InterPro"/>
</dbReference>
<sequence>MASGRAEQFMTNWTSDVFRDRCVAQIDSALTQSKPRSTSTDPVEKFLAQKSSKELEEFVFSQAKSREDYVSLIAEMLMMLRQHGGKPMVDAEVLAAAPPEVLEAAGIPSDFLNSQTHEDKPETE</sequence>
<keyword evidence="2" id="KW-0805">Transcription regulation</keyword>
<dbReference type="Pfam" id="PF09606">
    <property type="entry name" value="Med15_N"/>
    <property type="match status" value="1"/>
</dbReference>
<dbReference type="RefSeq" id="XP_013087483.2">
    <property type="nucleotide sequence ID" value="XM_013232029.2"/>
</dbReference>
<comment type="similarity">
    <text evidence="2">Belongs to the Mediator complex subunit 15 family.</text>
</comment>
<name>A0A2C9LPX4_BIOGL</name>
<keyword evidence="2" id="KW-0010">Activator</keyword>
<dbReference type="Proteomes" id="UP000076420">
    <property type="component" value="Unassembled WGS sequence"/>
</dbReference>
<dbReference type="AlphaFoldDB" id="A0A2C9LPX4"/>
<dbReference type="InterPro" id="IPR036529">
    <property type="entry name" value="KIX_dom_sf"/>
</dbReference>
<dbReference type="EnsemblMetazoa" id="BGLB033600-RC">
    <property type="protein sequence ID" value="BGLB033600-PC"/>
    <property type="gene ID" value="BGLB033600"/>
</dbReference>
<dbReference type="VEuPathDB" id="VectorBase:BGLB033600"/>
<dbReference type="STRING" id="6526.A0A2C9LPX4"/>
<dbReference type="InterPro" id="IPR019087">
    <property type="entry name" value="Med15_N"/>
</dbReference>
<accession>A0A2C9LPX4</accession>
<comment type="subunit">
    <text evidence="2">Component of the Mediator complex.</text>
</comment>
<dbReference type="Gene3D" id="1.10.246.20">
    <property type="entry name" value="Coactivator CBP, KIX domain"/>
    <property type="match status" value="1"/>
</dbReference>
<keyword evidence="1 2" id="KW-0539">Nucleus</keyword>
<evidence type="ECO:0000313" key="5">
    <source>
        <dbReference type="Proteomes" id="UP000076420"/>
    </source>
</evidence>
<comment type="function">
    <text evidence="2">Component of the Mediator complex, a coactivator involved in the regulated transcription of nearly all RNA polymerase II-dependent genes. Mediator functions as a bridge to convey information from gene-specific regulatory proteins to the basal RNA polymerase II transcription machinery. Mediator is recruited to promoters by direct interactions with regulatory proteins and serves as a scaffold for the assembly of a functional preinitiation complex with RNA polymerase II and the general transcription factors.</text>
</comment>
<feature type="domain" description="Mediator of RNA polymerase II transcription subunit 15 N-terminal" evidence="3">
    <location>
        <begin position="12"/>
        <end position="85"/>
    </location>
</feature>
<proteinExistence type="inferred from homology"/>
<dbReference type="EnsemblMetazoa" id="BGLB033600-RB">
    <property type="protein sequence ID" value="BGLB033600-PB"/>
    <property type="gene ID" value="BGLB033600"/>
</dbReference>
<keyword evidence="2" id="KW-0804">Transcription</keyword>
<dbReference type="GO" id="GO:0005634">
    <property type="term" value="C:nucleus"/>
    <property type="evidence" value="ECO:0007669"/>
    <property type="project" value="UniProtKB-SubCell"/>
</dbReference>